<name>A0A1E5SYN2_9BACT</name>
<reference evidence="1 2" key="1">
    <citation type="submission" date="2016-08" db="EMBL/GenBank/DDBJ databases">
        <title>Draft genome of Fabibacter sp. strain SK-8.</title>
        <authorList>
            <person name="Wong S.-K."/>
            <person name="Hamasaki K."/>
            <person name="Yoshizawa S."/>
        </authorList>
    </citation>
    <scope>NUCLEOTIDE SEQUENCE [LARGE SCALE GENOMIC DNA]</scope>
    <source>
        <strain evidence="1 2">SK-8</strain>
    </source>
</reference>
<dbReference type="AlphaFoldDB" id="A0A1E5SYN2"/>
<organism evidence="1 2">
    <name type="scientific">Roseivirga misakiensis</name>
    <dbReference type="NCBI Taxonomy" id="1563681"/>
    <lineage>
        <taxon>Bacteria</taxon>
        <taxon>Pseudomonadati</taxon>
        <taxon>Bacteroidota</taxon>
        <taxon>Cytophagia</taxon>
        <taxon>Cytophagales</taxon>
        <taxon>Roseivirgaceae</taxon>
        <taxon>Roseivirga</taxon>
    </lineage>
</organism>
<evidence type="ECO:0008006" key="3">
    <source>
        <dbReference type="Google" id="ProtNLM"/>
    </source>
</evidence>
<comment type="caution">
    <text evidence="1">The sequence shown here is derived from an EMBL/GenBank/DDBJ whole genome shotgun (WGS) entry which is preliminary data.</text>
</comment>
<accession>A0A1E5SYN2</accession>
<protein>
    <recommendedName>
        <fullName evidence="3">Lipocalin-like domain-containing protein</fullName>
    </recommendedName>
</protein>
<dbReference type="Proteomes" id="UP000095552">
    <property type="component" value="Unassembled WGS sequence"/>
</dbReference>
<gene>
    <name evidence="1" type="ORF">BFP71_11715</name>
</gene>
<dbReference type="EMBL" id="MDGQ01000005">
    <property type="protein sequence ID" value="OEK04147.1"/>
    <property type="molecule type" value="Genomic_DNA"/>
</dbReference>
<sequence length="160" mass="18222">MTKSIYNHFVIFAVKEIEPKSEVMKKPFGMLFLFILALMSSCENEDVTLLSLEESNIEGCWTHAYEEGSGTYRPCDSQTFAPSRFRQLFNFKPKGEVDYLVLASNDAHYTEAGFWTYDQVSKEISILDDSEHILLSFIITEASEDRLLIEFTSANSFIGG</sequence>
<keyword evidence="2" id="KW-1185">Reference proteome</keyword>
<proteinExistence type="predicted"/>
<dbReference type="OrthoDB" id="2651079at2"/>
<dbReference type="RefSeq" id="WP_069835652.1">
    <property type="nucleotide sequence ID" value="NZ_MDGQ01000005.1"/>
</dbReference>
<evidence type="ECO:0000313" key="2">
    <source>
        <dbReference type="Proteomes" id="UP000095552"/>
    </source>
</evidence>
<evidence type="ECO:0000313" key="1">
    <source>
        <dbReference type="EMBL" id="OEK04147.1"/>
    </source>
</evidence>